<keyword evidence="4 9" id="KW-0812">Transmembrane</keyword>
<keyword evidence="7 9" id="KW-0811">Translocation</keyword>
<evidence type="ECO:0000256" key="8">
    <source>
        <dbReference type="ARBA" id="ARBA00023136"/>
    </source>
</evidence>
<proteinExistence type="inferred from homology"/>
<dbReference type="AlphaFoldDB" id="A0A1Y2JB13"/>
<dbReference type="GO" id="GO:0043953">
    <property type="term" value="P:protein transport by the Tat complex"/>
    <property type="evidence" value="ECO:0007669"/>
    <property type="project" value="UniProtKB-UniRule"/>
</dbReference>
<dbReference type="InterPro" id="IPR018448">
    <property type="entry name" value="TatB"/>
</dbReference>
<organism evidence="10 11">
    <name type="scientific">Bradyrhizobium japonicum</name>
    <dbReference type="NCBI Taxonomy" id="375"/>
    <lineage>
        <taxon>Bacteria</taxon>
        <taxon>Pseudomonadati</taxon>
        <taxon>Pseudomonadota</taxon>
        <taxon>Alphaproteobacteria</taxon>
        <taxon>Hyphomicrobiales</taxon>
        <taxon>Nitrobacteraceae</taxon>
        <taxon>Bradyrhizobium</taxon>
    </lineage>
</organism>
<evidence type="ECO:0000256" key="7">
    <source>
        <dbReference type="ARBA" id="ARBA00023010"/>
    </source>
</evidence>
<sequence>MFDIGWSELVLIGVVALVAIGPKELPGVLRMVGQWMGKARKMASEFQGQFQEAMREAEMADLKKSFDEVKEAASGFAGNNLMTSLQKDVSDALRVDALDKPAETSATTAVEATSSEALAISGETPATPTTPEAPTPETFVEAEAHAAVNEPLAITREVEQAQVIQDTAPPEAIKDVKAS</sequence>
<dbReference type="RefSeq" id="WP_085404647.1">
    <property type="nucleotide sequence ID" value="NZ_NAFL01000282.1"/>
</dbReference>
<comment type="similarity">
    <text evidence="9">Belongs to the TatB family.</text>
</comment>
<dbReference type="PANTHER" id="PTHR33162:SF1">
    <property type="entry name" value="SEC-INDEPENDENT PROTEIN TRANSLOCASE PROTEIN TATA, CHLOROPLASTIC"/>
    <property type="match status" value="1"/>
</dbReference>
<keyword evidence="3 9" id="KW-1003">Cell membrane</keyword>
<dbReference type="Pfam" id="PF02416">
    <property type="entry name" value="TatA_B_E"/>
    <property type="match status" value="1"/>
</dbReference>
<protein>
    <recommendedName>
        <fullName evidence="9">Sec-independent protein translocase protein TatB</fullName>
    </recommendedName>
</protein>
<dbReference type="GO" id="GO:0008320">
    <property type="term" value="F:protein transmembrane transporter activity"/>
    <property type="evidence" value="ECO:0007669"/>
    <property type="project" value="UniProtKB-UniRule"/>
</dbReference>
<keyword evidence="6 9" id="KW-1133">Transmembrane helix</keyword>
<evidence type="ECO:0000256" key="4">
    <source>
        <dbReference type="ARBA" id="ARBA00022692"/>
    </source>
</evidence>
<comment type="subcellular location">
    <subcellularLocation>
        <location evidence="9">Cell membrane</location>
        <topology evidence="9">Single-pass membrane protein</topology>
    </subcellularLocation>
    <subcellularLocation>
        <location evidence="1">Membrane</location>
        <topology evidence="1">Single-pass membrane protein</topology>
    </subcellularLocation>
</comment>
<comment type="subunit">
    <text evidence="9">The Tat system comprises two distinct complexes: a TatABC complex, containing multiple copies of TatA, TatB and TatC subunits, and a separate TatA complex, containing only TatA subunits. Substrates initially bind to the TatABC complex, which probably triggers association of the separate TatA complex to form the active translocon.</text>
</comment>
<evidence type="ECO:0000313" key="10">
    <source>
        <dbReference type="EMBL" id="OSJ24447.1"/>
    </source>
</evidence>
<dbReference type="EMBL" id="NAFL01000282">
    <property type="protein sequence ID" value="OSJ24447.1"/>
    <property type="molecule type" value="Genomic_DNA"/>
</dbReference>
<dbReference type="HAMAP" id="MF_00237">
    <property type="entry name" value="TatB"/>
    <property type="match status" value="1"/>
</dbReference>
<reference evidence="10 11" key="1">
    <citation type="submission" date="2017-03" db="EMBL/GenBank/DDBJ databases">
        <title>Whole genome sequences of fourteen strains of Bradyrhizobium canariense and one strain of Bradyrhizobium japonicum isolated from Lupinus (Papilionoideae: Genisteae) species in Algeria.</title>
        <authorList>
            <person name="Crovadore J."/>
            <person name="Chekireb D."/>
            <person name="Brachmann A."/>
            <person name="Chablais R."/>
            <person name="Cochard B."/>
            <person name="Lefort F."/>
        </authorList>
    </citation>
    <scope>NUCLEOTIDE SEQUENCE [LARGE SCALE GENOMIC DNA]</scope>
    <source>
        <strain evidence="10 11">UBMA197</strain>
    </source>
</reference>
<keyword evidence="8 9" id="KW-0472">Membrane</keyword>
<dbReference type="PRINTS" id="PR01506">
    <property type="entry name" value="TATBPROTEIN"/>
</dbReference>
<evidence type="ECO:0000256" key="9">
    <source>
        <dbReference type="HAMAP-Rule" id="MF_00237"/>
    </source>
</evidence>
<comment type="function">
    <text evidence="9">Part of the twin-arginine translocation (Tat) system that transports large folded proteins containing a characteristic twin-arginine motif in their signal peptide across membranes. Together with TatC, TatB is part of a receptor directly interacting with Tat signal peptides. TatB may form an oligomeric binding site that transiently accommodates folded Tat precursor proteins before their translocation.</text>
</comment>
<comment type="caution">
    <text evidence="10">The sequence shown here is derived from an EMBL/GenBank/DDBJ whole genome shotgun (WGS) entry which is preliminary data.</text>
</comment>
<gene>
    <name evidence="9" type="primary">tatB</name>
    <name evidence="10" type="ORF">BSZ19_41370</name>
</gene>
<evidence type="ECO:0000256" key="5">
    <source>
        <dbReference type="ARBA" id="ARBA00022927"/>
    </source>
</evidence>
<evidence type="ECO:0000256" key="2">
    <source>
        <dbReference type="ARBA" id="ARBA00022448"/>
    </source>
</evidence>
<dbReference type="Proteomes" id="UP000193335">
    <property type="component" value="Unassembled WGS sequence"/>
</dbReference>
<evidence type="ECO:0000256" key="6">
    <source>
        <dbReference type="ARBA" id="ARBA00022989"/>
    </source>
</evidence>
<evidence type="ECO:0000313" key="11">
    <source>
        <dbReference type="Proteomes" id="UP000193335"/>
    </source>
</evidence>
<keyword evidence="5 9" id="KW-0653">Protein transport</keyword>
<keyword evidence="2 9" id="KW-0813">Transport</keyword>
<dbReference type="InterPro" id="IPR003369">
    <property type="entry name" value="TatA/B/E"/>
</dbReference>
<evidence type="ECO:0000256" key="1">
    <source>
        <dbReference type="ARBA" id="ARBA00004167"/>
    </source>
</evidence>
<dbReference type="PANTHER" id="PTHR33162">
    <property type="entry name" value="SEC-INDEPENDENT PROTEIN TRANSLOCASE PROTEIN TATA, CHLOROPLASTIC"/>
    <property type="match status" value="1"/>
</dbReference>
<accession>A0A1Y2JB13</accession>
<dbReference type="NCBIfam" id="TIGR01410">
    <property type="entry name" value="tatB"/>
    <property type="match status" value="1"/>
</dbReference>
<name>A0A1Y2JB13_BRAJP</name>
<evidence type="ECO:0000256" key="3">
    <source>
        <dbReference type="ARBA" id="ARBA00022475"/>
    </source>
</evidence>
<dbReference type="Gene3D" id="1.20.5.3310">
    <property type="match status" value="1"/>
</dbReference>
<dbReference type="GO" id="GO:0033281">
    <property type="term" value="C:TAT protein transport complex"/>
    <property type="evidence" value="ECO:0007669"/>
    <property type="project" value="UniProtKB-UniRule"/>
</dbReference>